<sequence length="113" mass="11347">MGCSSSKPETKVAENKSAADANKQRELAEKKAQLAKAVKNPAPISNQAQQKPEEPKKSEPAPNNPPAADAPAAQAPAAPAPAAPASQDKPAEAPAAEAPAAEPAAQQDKPADA</sequence>
<feature type="compositionally biased region" description="Low complexity" evidence="1">
    <location>
        <begin position="66"/>
        <end position="77"/>
    </location>
</feature>
<dbReference type="EMBL" id="EU498678">
    <property type="protein sequence ID" value="ACB05471.1"/>
    <property type="molecule type" value="mRNA"/>
</dbReference>
<feature type="region of interest" description="Disordered" evidence="1">
    <location>
        <begin position="1"/>
        <end position="113"/>
    </location>
</feature>
<evidence type="ECO:0000256" key="1">
    <source>
        <dbReference type="SAM" id="MobiDB-lite"/>
    </source>
</evidence>
<evidence type="ECO:0000313" key="2">
    <source>
        <dbReference type="EMBL" id="ACB05470.1"/>
    </source>
</evidence>
<reference evidence="2" key="1">
    <citation type="submission" date="2008-02" db="EMBL/GenBank/DDBJ databases">
        <authorList>
            <person name="Mi R.-S."/>
            <person name="Chen Z.-G."/>
            <person name="Yu H.-Z."/>
            <person name="Yue C."/>
            <person name="Xia Y.-F."/>
        </authorList>
    </citation>
    <scope>NUCLEOTIDE SEQUENCE</scope>
</reference>
<protein>
    <submittedName>
        <fullName evidence="2">23 kDa sporozoite surface antigen</fullName>
    </submittedName>
</protein>
<dbReference type="EMBL" id="EU498677">
    <property type="protein sequence ID" value="ACB05470.1"/>
    <property type="molecule type" value="mRNA"/>
</dbReference>
<feature type="compositionally biased region" description="Basic and acidic residues" evidence="1">
    <location>
        <begin position="22"/>
        <end position="32"/>
    </location>
</feature>
<name>B1PWB2_CRYPV</name>
<dbReference type="AlphaFoldDB" id="B1PWB2"/>
<proteinExistence type="evidence at transcript level"/>
<accession>B1PWB2</accession>
<feature type="compositionally biased region" description="Low complexity" evidence="1">
    <location>
        <begin position="83"/>
        <end position="113"/>
    </location>
</feature>
<organism evidence="2">
    <name type="scientific">Cryptosporidium parvum</name>
    <dbReference type="NCBI Taxonomy" id="5807"/>
    <lineage>
        <taxon>Eukaryota</taxon>
        <taxon>Sar</taxon>
        <taxon>Alveolata</taxon>
        <taxon>Apicomplexa</taxon>
        <taxon>Conoidasida</taxon>
        <taxon>Coccidia</taxon>
        <taxon>Eucoccidiorida</taxon>
        <taxon>Eimeriorina</taxon>
        <taxon>Cryptosporidiidae</taxon>
        <taxon>Cryptosporidium</taxon>
    </lineage>
</organism>
<reference evidence="2" key="2">
    <citation type="journal article" date="2010" name="Dong Wu Yi Xue Jin Zhan">
        <title>Cloning and Sequence Comparison of P23 Gene of Different Cryptosporidium Genotypes.</title>
        <authorList>
            <person name="Hu Y."/>
            <person name="Mi R."/>
            <person name="Chen Z."/>
            <person name="Yu H."/>
            <person name="Yue C."/>
        </authorList>
    </citation>
    <scope>NUCLEOTIDE SEQUENCE</scope>
</reference>